<sequence>MAKKSTYGFRKFINDIHLWLGIASGIVIFLVCLSGTILAFEHEIKDSFSSSIEVEEQGNKSSVTQLVNTVKNSDLGFVTGVTLPVASDAPYEFSVKKDLKERRGSKVHVNPYTSEIHKVEKSKADGFLMSMFRLHRWLLLDINIGRPIVGIATIIFLVLSISGLVLWFPKKIKWKQIKQGFKIKTDANWKRINHDLHNTLGFYSCILILIMGITGLCWSFEGYRNGLGDLIGAKIFDRGGRFEHESDAKQGHTISIEEAIAKANQTLDYDGELSVSFPDQRNSYYRFSKVSEASWSPVTSDKLYMDLSGKVLKVERFADKPLNAQIASLIKPIHTGEIYGMFSKVLYFIACLIGTSLPVTGTIIWINKLKKKNKRKKTKPILKKVA</sequence>
<evidence type="ECO:0000313" key="2">
    <source>
        <dbReference type="EMBL" id="MBD0823932.1"/>
    </source>
</evidence>
<dbReference type="PANTHER" id="PTHR34219:SF3">
    <property type="entry name" value="BLL7967 PROTEIN"/>
    <property type="match status" value="1"/>
</dbReference>
<organism evidence="2 3">
    <name type="scientific">Aestuariibaculum marinum</name>
    <dbReference type="NCBI Taxonomy" id="2683592"/>
    <lineage>
        <taxon>Bacteria</taxon>
        <taxon>Pseudomonadati</taxon>
        <taxon>Bacteroidota</taxon>
        <taxon>Flavobacteriia</taxon>
        <taxon>Flavobacteriales</taxon>
        <taxon>Flavobacteriaceae</taxon>
    </lineage>
</organism>
<keyword evidence="1" id="KW-0812">Transmembrane</keyword>
<evidence type="ECO:0000313" key="3">
    <source>
        <dbReference type="Proteomes" id="UP000621516"/>
    </source>
</evidence>
<feature type="transmembrane region" description="Helical" evidence="1">
    <location>
        <begin position="200"/>
        <end position="221"/>
    </location>
</feature>
<keyword evidence="1" id="KW-1133">Transmembrane helix</keyword>
<dbReference type="PANTHER" id="PTHR34219">
    <property type="entry name" value="IRON-REGULATED INNER MEMBRANE PROTEIN-RELATED"/>
    <property type="match status" value="1"/>
</dbReference>
<feature type="transmembrane region" description="Helical" evidence="1">
    <location>
        <begin position="16"/>
        <end position="40"/>
    </location>
</feature>
<comment type="caution">
    <text evidence="2">The sequence shown here is derived from an EMBL/GenBank/DDBJ whole genome shotgun (WGS) entry which is preliminary data.</text>
</comment>
<dbReference type="EMBL" id="JACVXD010000003">
    <property type="protein sequence ID" value="MBD0823932.1"/>
    <property type="molecule type" value="Genomic_DNA"/>
</dbReference>
<reference evidence="2 3" key="1">
    <citation type="journal article" date="2018" name="J. Microbiol.">
        <title>Aestuariibaculum marinum sp. nov., a marine bacterium isolated from seawater in South Korea.</title>
        <authorList>
            <person name="Choi J."/>
            <person name="Lee D."/>
            <person name="Jang J.H."/>
            <person name="Cha S."/>
            <person name="Seo T."/>
        </authorList>
    </citation>
    <scope>NUCLEOTIDE SEQUENCE [LARGE SCALE GENOMIC DNA]</scope>
    <source>
        <strain evidence="2 3">IP7</strain>
    </source>
</reference>
<gene>
    <name evidence="2" type="ORF">ICJ85_07845</name>
</gene>
<proteinExistence type="predicted"/>
<dbReference type="RefSeq" id="WP_188223243.1">
    <property type="nucleotide sequence ID" value="NZ_JACVXD010000003.1"/>
</dbReference>
<keyword evidence="1" id="KW-0472">Membrane</keyword>
<accession>A0A8J6U4D7</accession>
<dbReference type="Proteomes" id="UP000621516">
    <property type="component" value="Unassembled WGS sequence"/>
</dbReference>
<evidence type="ECO:0000256" key="1">
    <source>
        <dbReference type="SAM" id="Phobius"/>
    </source>
</evidence>
<feature type="transmembrane region" description="Helical" evidence="1">
    <location>
        <begin position="148"/>
        <end position="168"/>
    </location>
</feature>
<dbReference type="InterPro" id="IPR005625">
    <property type="entry name" value="PepSY-ass_TM"/>
</dbReference>
<name>A0A8J6U4D7_9FLAO</name>
<dbReference type="Pfam" id="PF03929">
    <property type="entry name" value="PepSY_TM"/>
    <property type="match status" value="1"/>
</dbReference>
<keyword evidence="3" id="KW-1185">Reference proteome</keyword>
<dbReference type="AlphaFoldDB" id="A0A8J6U4D7"/>
<protein>
    <submittedName>
        <fullName evidence="2">PepSY domain-containing protein</fullName>
    </submittedName>
</protein>
<feature type="transmembrane region" description="Helical" evidence="1">
    <location>
        <begin position="345"/>
        <end position="366"/>
    </location>
</feature>